<evidence type="ECO:0000256" key="1">
    <source>
        <dbReference type="ARBA" id="ARBA00023125"/>
    </source>
</evidence>
<dbReference type="Proteomes" id="UP000177177">
    <property type="component" value="Unassembled WGS sequence"/>
</dbReference>
<accession>A0A1G2KV16</accession>
<reference evidence="5 6" key="1">
    <citation type="journal article" date="2016" name="Nat. Commun.">
        <title>Thousands of microbial genomes shed light on interconnected biogeochemical processes in an aquifer system.</title>
        <authorList>
            <person name="Anantharaman K."/>
            <person name="Brown C.T."/>
            <person name="Hug L.A."/>
            <person name="Sharon I."/>
            <person name="Castelle C.J."/>
            <person name="Probst A.J."/>
            <person name="Thomas B.C."/>
            <person name="Singh A."/>
            <person name="Wilkins M.J."/>
            <person name="Karaoz U."/>
            <person name="Brodie E.L."/>
            <person name="Williams K.H."/>
            <person name="Hubbard S.S."/>
            <person name="Banfield J.F."/>
        </authorList>
    </citation>
    <scope>NUCLEOTIDE SEQUENCE [LARGE SCALE GENOMIC DNA]</scope>
</reference>
<protein>
    <recommendedName>
        <fullName evidence="2 3">Single-stranded DNA-binding protein</fullName>
        <shortName evidence="2">SSB</shortName>
    </recommendedName>
</protein>
<dbReference type="GO" id="GO:0003697">
    <property type="term" value="F:single-stranded DNA binding"/>
    <property type="evidence" value="ECO:0007669"/>
    <property type="project" value="UniProtKB-UniRule"/>
</dbReference>
<feature type="region of interest" description="Disordered" evidence="4">
    <location>
        <begin position="106"/>
        <end position="172"/>
    </location>
</feature>
<keyword evidence="1 2" id="KW-0238">DNA-binding</keyword>
<comment type="caution">
    <text evidence="5">The sequence shown here is derived from an EMBL/GenBank/DDBJ whole genome shotgun (WGS) entry which is preliminary data.</text>
</comment>
<dbReference type="EMBL" id="MHQN01000026">
    <property type="protein sequence ID" value="OHA03014.1"/>
    <property type="molecule type" value="Genomic_DNA"/>
</dbReference>
<organism evidence="5 6">
    <name type="scientific">Candidatus Sungbacteria bacterium RIFCSPHIGHO2_02_FULL_53_17</name>
    <dbReference type="NCBI Taxonomy" id="1802275"/>
    <lineage>
        <taxon>Bacteria</taxon>
        <taxon>Candidatus Sungiibacteriota</taxon>
    </lineage>
</organism>
<proteinExistence type="inferred from homology"/>
<dbReference type="NCBIfam" id="TIGR00621">
    <property type="entry name" value="ssb"/>
    <property type="match status" value="1"/>
</dbReference>
<dbReference type="Gene3D" id="2.40.50.140">
    <property type="entry name" value="Nucleic acid-binding proteins"/>
    <property type="match status" value="1"/>
</dbReference>
<gene>
    <name evidence="5" type="ORF">A3C92_01370</name>
</gene>
<dbReference type="PANTHER" id="PTHR10302:SF27">
    <property type="entry name" value="SINGLE-STRANDED DNA-BINDING PROTEIN"/>
    <property type="match status" value="1"/>
</dbReference>
<dbReference type="CDD" id="cd04496">
    <property type="entry name" value="SSB_OBF"/>
    <property type="match status" value="1"/>
</dbReference>
<dbReference type="SUPFAM" id="SSF50249">
    <property type="entry name" value="Nucleic acid-binding proteins"/>
    <property type="match status" value="1"/>
</dbReference>
<dbReference type="GO" id="GO:0009295">
    <property type="term" value="C:nucleoid"/>
    <property type="evidence" value="ECO:0007669"/>
    <property type="project" value="TreeGrafter"/>
</dbReference>
<evidence type="ECO:0000256" key="4">
    <source>
        <dbReference type="SAM" id="MobiDB-lite"/>
    </source>
</evidence>
<dbReference type="GO" id="GO:0006260">
    <property type="term" value="P:DNA replication"/>
    <property type="evidence" value="ECO:0007669"/>
    <property type="project" value="InterPro"/>
</dbReference>
<dbReference type="PROSITE" id="PS50935">
    <property type="entry name" value="SSB"/>
    <property type="match status" value="1"/>
</dbReference>
<comment type="subunit">
    <text evidence="2">Homotetramer.</text>
</comment>
<comment type="caution">
    <text evidence="2">Lacks conserved residue(s) required for the propagation of feature annotation.</text>
</comment>
<feature type="compositionally biased region" description="Polar residues" evidence="4">
    <location>
        <begin position="122"/>
        <end position="134"/>
    </location>
</feature>
<dbReference type="Pfam" id="PF00436">
    <property type="entry name" value="SSB"/>
    <property type="match status" value="1"/>
</dbReference>
<dbReference type="InterPro" id="IPR012340">
    <property type="entry name" value="NA-bd_OB-fold"/>
</dbReference>
<evidence type="ECO:0000256" key="3">
    <source>
        <dbReference type="RuleBase" id="RU000524"/>
    </source>
</evidence>
<dbReference type="HAMAP" id="MF_00984">
    <property type="entry name" value="SSB"/>
    <property type="match status" value="1"/>
</dbReference>
<dbReference type="AlphaFoldDB" id="A0A1G2KV16"/>
<sequence length="172" mass="18872">MYSLNKVFILGNLTRDPELRQTAGGQAVCSFGVATNRRYTDKQGQKQEQVEFHSIVAWGRQAEIITHYLHKGSSILIEGRLQTRSWQDPQGAKHFRTEVIADQIQLGPKPQGSAGGGAPMNSPRNQDGNNSTWNEGGMRPQQAPAGSNASDAMPVIELAEEGEEIDIKDIPF</sequence>
<dbReference type="PANTHER" id="PTHR10302">
    <property type="entry name" value="SINGLE-STRANDED DNA-BINDING PROTEIN"/>
    <property type="match status" value="1"/>
</dbReference>
<evidence type="ECO:0000256" key="2">
    <source>
        <dbReference type="HAMAP-Rule" id="MF_00984"/>
    </source>
</evidence>
<dbReference type="InterPro" id="IPR011344">
    <property type="entry name" value="ssDNA-bd"/>
</dbReference>
<name>A0A1G2KV16_9BACT</name>
<dbReference type="InterPro" id="IPR000424">
    <property type="entry name" value="Primosome_PriB/ssb"/>
</dbReference>
<evidence type="ECO:0000313" key="6">
    <source>
        <dbReference type="Proteomes" id="UP000177177"/>
    </source>
</evidence>
<evidence type="ECO:0000313" key="5">
    <source>
        <dbReference type="EMBL" id="OHA03014.1"/>
    </source>
</evidence>